<sequence length="111" mass="12378">MHGFGWAKNPMVRRVTQLDPALPITVLYGSRSWVDNSTGQLLKENRPSSKTYVQVINGAGHHVYLDKPEQFNKYVLEACVLADDSPRRVTTDKAHIPKNSNSEVIDQATAS</sequence>
<evidence type="ECO:0000256" key="2">
    <source>
        <dbReference type="SAM" id="MobiDB-lite"/>
    </source>
</evidence>
<dbReference type="InterPro" id="IPR029058">
    <property type="entry name" value="AB_hydrolase_fold"/>
</dbReference>
<dbReference type="GO" id="GO:0042171">
    <property type="term" value="F:lysophosphatidic acid acyltransferase activity"/>
    <property type="evidence" value="ECO:0007669"/>
    <property type="project" value="TreeGrafter"/>
</dbReference>
<dbReference type="PANTHER" id="PTHR42886">
    <property type="entry name" value="RE40534P-RELATED"/>
    <property type="match status" value="1"/>
</dbReference>
<organism evidence="3">
    <name type="scientific">Pararge aegeria</name>
    <name type="common">speckled wood butterfly</name>
    <dbReference type="NCBI Taxonomy" id="116150"/>
    <lineage>
        <taxon>Eukaryota</taxon>
        <taxon>Metazoa</taxon>
        <taxon>Ecdysozoa</taxon>
        <taxon>Arthropoda</taxon>
        <taxon>Hexapoda</taxon>
        <taxon>Insecta</taxon>
        <taxon>Pterygota</taxon>
        <taxon>Neoptera</taxon>
        <taxon>Endopterygota</taxon>
        <taxon>Lepidoptera</taxon>
        <taxon>Glossata</taxon>
        <taxon>Ditrysia</taxon>
        <taxon>Papilionoidea</taxon>
        <taxon>Nymphalidae</taxon>
        <taxon>Satyrinae</taxon>
        <taxon>Satyrini</taxon>
        <taxon>Parargina</taxon>
        <taxon>Pararge</taxon>
    </lineage>
</organism>
<feature type="compositionally biased region" description="Polar residues" evidence="2">
    <location>
        <begin position="98"/>
        <end position="111"/>
    </location>
</feature>
<proteinExistence type="inferred from homology"/>
<reference evidence="3" key="1">
    <citation type="journal article" date="2013" name="BMC Genomics">
        <title>Unscrambling butterfly oogenesis.</title>
        <authorList>
            <person name="Carter J.M."/>
            <person name="Baker S.C."/>
            <person name="Pink R."/>
            <person name="Carter D.R."/>
            <person name="Collins A."/>
            <person name="Tomlin J."/>
            <person name="Gibbs M."/>
            <person name="Breuker C.J."/>
        </authorList>
    </citation>
    <scope>NUCLEOTIDE SEQUENCE</scope>
    <source>
        <tissue evidence="3">Ovary</tissue>
    </source>
</reference>
<dbReference type="GO" id="GO:0006654">
    <property type="term" value="P:phosphatidic acid biosynthetic process"/>
    <property type="evidence" value="ECO:0007669"/>
    <property type="project" value="TreeGrafter"/>
</dbReference>
<comment type="similarity">
    <text evidence="1">Belongs to the peptidase S33 family. ABHD4/ABHD5 subfamily.</text>
</comment>
<dbReference type="SUPFAM" id="SSF53474">
    <property type="entry name" value="alpha/beta-Hydrolases"/>
    <property type="match status" value="1"/>
</dbReference>
<keyword evidence="3" id="KW-0378">Hydrolase</keyword>
<accession>S4P050</accession>
<reference evidence="3" key="2">
    <citation type="submission" date="2013-05" db="EMBL/GenBank/DDBJ databases">
        <authorList>
            <person name="Carter J.-M."/>
            <person name="Baker S.C."/>
            <person name="Pink R."/>
            <person name="Carter D.R.F."/>
            <person name="Collins A."/>
            <person name="Tomlin J."/>
            <person name="Gibbs M."/>
            <person name="Breuker C.J."/>
        </authorList>
    </citation>
    <scope>NUCLEOTIDE SEQUENCE</scope>
    <source>
        <tissue evidence="3">Ovary</tissue>
    </source>
</reference>
<dbReference type="Gene3D" id="3.40.50.1820">
    <property type="entry name" value="alpha/beta hydrolase"/>
    <property type="match status" value="1"/>
</dbReference>
<dbReference type="GO" id="GO:0005739">
    <property type="term" value="C:mitochondrion"/>
    <property type="evidence" value="ECO:0007669"/>
    <property type="project" value="TreeGrafter"/>
</dbReference>
<dbReference type="GO" id="GO:0005811">
    <property type="term" value="C:lipid droplet"/>
    <property type="evidence" value="ECO:0007669"/>
    <property type="project" value="TreeGrafter"/>
</dbReference>
<protein>
    <submittedName>
        <fullName evidence="3">Abhydrolase domain-containing protein 4</fullName>
    </submittedName>
</protein>
<dbReference type="GO" id="GO:0055088">
    <property type="term" value="P:lipid homeostasis"/>
    <property type="evidence" value="ECO:0007669"/>
    <property type="project" value="TreeGrafter"/>
</dbReference>
<dbReference type="GO" id="GO:0052689">
    <property type="term" value="F:carboxylic ester hydrolase activity"/>
    <property type="evidence" value="ECO:0007669"/>
    <property type="project" value="TreeGrafter"/>
</dbReference>
<dbReference type="PANTHER" id="PTHR42886:SF29">
    <property type="entry name" value="PUMMELIG, ISOFORM A"/>
    <property type="match status" value="1"/>
</dbReference>
<evidence type="ECO:0000313" key="3">
    <source>
        <dbReference type="EMBL" id="JAA81503.1"/>
    </source>
</evidence>
<feature type="region of interest" description="Disordered" evidence="2">
    <location>
        <begin position="87"/>
        <end position="111"/>
    </location>
</feature>
<name>S4P050_9NEOP</name>
<evidence type="ECO:0000256" key="1">
    <source>
        <dbReference type="ARBA" id="ARBA00038097"/>
    </source>
</evidence>
<dbReference type="EMBL" id="GAIX01011057">
    <property type="protein sequence ID" value="JAA81503.1"/>
    <property type="molecule type" value="Transcribed_RNA"/>
</dbReference>
<dbReference type="AlphaFoldDB" id="S4P050"/>